<proteinExistence type="predicted"/>
<dbReference type="EMBL" id="CP032364">
    <property type="protein sequence ID" value="AYB00833.1"/>
    <property type="molecule type" value="Genomic_DNA"/>
</dbReference>
<organism evidence="1 2">
    <name type="scientific">Lachnoanaerobaculum umeaense</name>
    <dbReference type="NCBI Taxonomy" id="617123"/>
    <lineage>
        <taxon>Bacteria</taxon>
        <taxon>Bacillati</taxon>
        <taxon>Bacillota</taxon>
        <taxon>Clostridia</taxon>
        <taxon>Lachnospirales</taxon>
        <taxon>Lachnospiraceae</taxon>
        <taxon>Lachnoanaerobaculum</taxon>
    </lineage>
</organism>
<dbReference type="Proteomes" id="UP000265562">
    <property type="component" value="Chromosome"/>
</dbReference>
<accession>A0A385Q396</accession>
<protein>
    <submittedName>
        <fullName evidence="1">Uncharacterized protein</fullName>
    </submittedName>
</protein>
<sequence length="315" mass="36094">MAICISGCGIKTENISENIKINFTDNKLGYNYGQMLIVAASENKIITNTYSEAIWDCYIDRENNITYRDNFYNDLKNYYKELVVLKKIADKNEITLSEQEKAKALKLSKTFYDENLVNREDFSGLSQEDCDKVFLDYFLVNKAKKDLLEKNVKEVSDSEARIMEFHVIEVSDFDLANSLLERLNNGENCVKLATQFSESDSISRSIALDTEPDEIKNSLGVLEDGGVSPILTNKGKYVLYKCVKSYNEEATKKNKQRIKDERESAYLLNLYNEFIQENPVEINESELKNVCENSSVTLSGRDFFTLWSEEENGGI</sequence>
<dbReference type="KEGG" id="lua:D4A81_08160"/>
<evidence type="ECO:0000313" key="1">
    <source>
        <dbReference type="EMBL" id="AYB00833.1"/>
    </source>
</evidence>
<reference evidence="1 2" key="1">
    <citation type="submission" date="2018-09" db="EMBL/GenBank/DDBJ databases">
        <title>Genome sequencing of Lachnoanaerobaculum umeaense DSM 23576.</title>
        <authorList>
            <person name="Kook J.-K."/>
            <person name="Park S.-N."/>
            <person name="Lim Y.K."/>
        </authorList>
    </citation>
    <scope>NUCLEOTIDE SEQUENCE [LARGE SCALE GENOMIC DNA]</scope>
    <source>
        <strain evidence="2">DSM 23576 \ CCUG 58757</strain>
    </source>
</reference>
<keyword evidence="2" id="KW-1185">Reference proteome</keyword>
<name>A0A385Q396_9FIRM</name>
<evidence type="ECO:0000313" key="2">
    <source>
        <dbReference type="Proteomes" id="UP000265562"/>
    </source>
</evidence>
<gene>
    <name evidence="1" type="ORF">D4A81_08160</name>
</gene>
<dbReference type="OrthoDB" id="14196at2"/>
<dbReference type="AlphaFoldDB" id="A0A385Q396"/>